<dbReference type="STRING" id="1169540.A0A0G4EY92"/>
<evidence type="ECO:0000256" key="4">
    <source>
        <dbReference type="SAM" id="MobiDB-lite"/>
    </source>
</evidence>
<name>A0A0G4EY92_VITBC</name>
<dbReference type="Pfam" id="PF00400">
    <property type="entry name" value="WD40"/>
    <property type="match status" value="2"/>
</dbReference>
<dbReference type="AlphaFoldDB" id="A0A0G4EY92"/>
<dbReference type="PROSITE" id="PS00678">
    <property type="entry name" value="WD_REPEATS_1"/>
    <property type="match status" value="1"/>
</dbReference>
<dbReference type="Proteomes" id="UP000041254">
    <property type="component" value="Unassembled WGS sequence"/>
</dbReference>
<dbReference type="InterPro" id="IPR001680">
    <property type="entry name" value="WD40_rpt"/>
</dbReference>
<dbReference type="EMBL" id="CDMY01000347">
    <property type="protein sequence ID" value="CEM04100.1"/>
    <property type="molecule type" value="Genomic_DNA"/>
</dbReference>
<dbReference type="InterPro" id="IPR015943">
    <property type="entry name" value="WD40/YVTN_repeat-like_dom_sf"/>
</dbReference>
<reference evidence="5 6" key="1">
    <citation type="submission" date="2014-11" db="EMBL/GenBank/DDBJ databases">
        <authorList>
            <person name="Zhu J."/>
            <person name="Qi W."/>
            <person name="Song R."/>
        </authorList>
    </citation>
    <scope>NUCLEOTIDE SEQUENCE [LARGE SCALE GENOMIC DNA]</scope>
</reference>
<organism evidence="5 6">
    <name type="scientific">Vitrella brassicaformis (strain CCMP3155)</name>
    <dbReference type="NCBI Taxonomy" id="1169540"/>
    <lineage>
        <taxon>Eukaryota</taxon>
        <taxon>Sar</taxon>
        <taxon>Alveolata</taxon>
        <taxon>Colpodellida</taxon>
        <taxon>Vitrellaceae</taxon>
        <taxon>Vitrella</taxon>
    </lineage>
</organism>
<sequence>MGGCLSKKCWRGSAGAHLVPDGASAAYGPPRDGGRDEAPTGGKPLWAATDEDSLRGLAVTKDDQWLRTFVGAASGSILQYAYPTTGRSGDEWRSPQRSRAHEKAIRCLALNCSPSDAAGAGQILASASADATVKLHRLSDGDGRGGAFLSLDECRTLTGHSFAVTSLAFGGQQSEWLVSGGRDCTMRLWDVEAGRCVCTQYVPQNIVLACRTLPTAPSALSVDPLGGFCVAQCGEDLRLRLWVCSTARQSMSCVESVSVGTDQPVCCAIGTGAAANMLAVGTKGFSRGQCRLSGYDLRALGKGAVWEHADMFEHSVEDVTAAQVSPVSTNLTACIATAKDGQIVAAELASGCVLWRETCHTVPWTGCCMAGGSFVSLSQSHVWLWEWERLREAPQLVTRTPGALMM</sequence>
<proteinExistence type="predicted"/>
<dbReference type="InterPro" id="IPR019775">
    <property type="entry name" value="WD40_repeat_CS"/>
</dbReference>
<dbReference type="VEuPathDB" id="CryptoDB:Vbra_8533"/>
<dbReference type="SMART" id="SM00320">
    <property type="entry name" value="WD40"/>
    <property type="match status" value="3"/>
</dbReference>
<dbReference type="InterPro" id="IPR040066">
    <property type="entry name" value="WDR31"/>
</dbReference>
<dbReference type="PROSITE" id="PS50294">
    <property type="entry name" value="WD_REPEATS_REGION"/>
    <property type="match status" value="1"/>
</dbReference>
<evidence type="ECO:0000256" key="3">
    <source>
        <dbReference type="PROSITE-ProRule" id="PRU00221"/>
    </source>
</evidence>
<dbReference type="InterPro" id="IPR036322">
    <property type="entry name" value="WD40_repeat_dom_sf"/>
</dbReference>
<keyword evidence="2" id="KW-0677">Repeat</keyword>
<evidence type="ECO:0000313" key="5">
    <source>
        <dbReference type="EMBL" id="CEM04100.1"/>
    </source>
</evidence>
<dbReference type="PANTHER" id="PTHR19869">
    <property type="entry name" value="SPERMATID WD-REPEAT PROTEIN"/>
    <property type="match status" value="1"/>
</dbReference>
<feature type="repeat" description="WD" evidence="3">
    <location>
        <begin position="157"/>
        <end position="199"/>
    </location>
</feature>
<dbReference type="SUPFAM" id="SSF50978">
    <property type="entry name" value="WD40 repeat-like"/>
    <property type="match status" value="1"/>
</dbReference>
<feature type="region of interest" description="Disordered" evidence="4">
    <location>
        <begin position="20"/>
        <end position="47"/>
    </location>
</feature>
<evidence type="ECO:0000256" key="2">
    <source>
        <dbReference type="ARBA" id="ARBA00022737"/>
    </source>
</evidence>
<dbReference type="InParanoid" id="A0A0G4EY92"/>
<dbReference type="Gene3D" id="2.130.10.10">
    <property type="entry name" value="YVTN repeat-like/Quinoprotein amine dehydrogenase"/>
    <property type="match status" value="1"/>
</dbReference>
<protein>
    <submittedName>
        <fullName evidence="5">Uncharacterized protein</fullName>
    </submittedName>
</protein>
<evidence type="ECO:0000256" key="1">
    <source>
        <dbReference type="ARBA" id="ARBA00022574"/>
    </source>
</evidence>
<gene>
    <name evidence="5" type="ORF">Vbra_8533</name>
</gene>
<dbReference type="PROSITE" id="PS50082">
    <property type="entry name" value="WD_REPEATS_2"/>
    <property type="match status" value="1"/>
</dbReference>
<dbReference type="OrthoDB" id="6262491at2759"/>
<keyword evidence="6" id="KW-1185">Reference proteome</keyword>
<dbReference type="PANTHER" id="PTHR19869:SF1">
    <property type="entry name" value="WD REPEAT-CONTAINING PROTEIN 31"/>
    <property type="match status" value="1"/>
</dbReference>
<keyword evidence="1 3" id="KW-0853">WD repeat</keyword>
<evidence type="ECO:0000313" key="6">
    <source>
        <dbReference type="Proteomes" id="UP000041254"/>
    </source>
</evidence>
<accession>A0A0G4EY92</accession>